<sequence>MSSVGIVTPQSMHFAEPLPLSGGASLSGYTLVYETYGKLNADRSNAVLVCHALNASHHVAGIYENADGSKSVGWWDNMVGPGKPLDTDRFFVIGVNNLGSCFGSTGPMHTNPATGKPYGADFPVVTVEDWVRAQARLADALGIRQFAAVMGGSLGGMQAFSWSMIFPERLRHCIVIASTPKLSAQNIAFNDVARQAILTDPDFHGGDFYAHGVVPKRGLRVARMVGHITYLSDDSMAEKFGRELRNGGYQFGYGIDFEIESYLRYQGDKFSEYFDANTYLLITKALDYFDPAREYGDDLSKAIEPTQAQFLVVSFTTDWRFSPERSREIVQALVKNKRKVSYAEIAAPHGHDAFLLEDPRYMNTVRAYYDRVWQETEGRSA</sequence>
<evidence type="ECO:0000256" key="4">
    <source>
        <dbReference type="HAMAP-Rule" id="MF_00296"/>
    </source>
</evidence>
<keyword evidence="3 4" id="KW-0012">Acyltransferase</keyword>
<comment type="subcellular location">
    <subcellularLocation>
        <location evidence="4">Cytoplasm</location>
    </subcellularLocation>
</comment>
<dbReference type="GO" id="GO:0004414">
    <property type="term" value="F:homoserine O-acetyltransferase activity"/>
    <property type="evidence" value="ECO:0007669"/>
    <property type="project" value="UniProtKB-EC"/>
</dbReference>
<evidence type="ECO:0000313" key="6">
    <source>
        <dbReference type="EMBL" id="MEC4718769.1"/>
    </source>
</evidence>
<dbReference type="Proteomes" id="UP001352263">
    <property type="component" value="Unassembled WGS sequence"/>
</dbReference>
<feature type="domain" description="AB hydrolase-1" evidence="5">
    <location>
        <begin position="45"/>
        <end position="356"/>
    </location>
</feature>
<dbReference type="InterPro" id="IPR008220">
    <property type="entry name" value="HAT_MetX-like"/>
</dbReference>
<comment type="pathway">
    <text evidence="4">Amino-acid biosynthesis; L-methionine biosynthesis via de novo pathway; O-succinyl-L-homoserine from L-homoserine: step 1/1.</text>
</comment>
<keyword evidence="2 4" id="KW-0486">Methionine biosynthesis</keyword>
<keyword evidence="4" id="KW-0963">Cytoplasm</keyword>
<comment type="function">
    <text evidence="4">Transfers a succinyl group from succinyl-CoA to L-homoserine, forming succinyl-L-homoserine.</text>
</comment>
<comment type="caution">
    <text evidence="6">The sequence shown here is derived from an EMBL/GenBank/DDBJ whole genome shotgun (WGS) entry which is preliminary data.</text>
</comment>
<proteinExistence type="inferred from homology"/>
<keyword evidence="4" id="KW-0028">Amino-acid biosynthesis</keyword>
<reference evidence="6 7" key="1">
    <citation type="submission" date="2023-10" db="EMBL/GenBank/DDBJ databases">
        <title>Noviherbaspirillum sp. CPCC 100848 genome assembly.</title>
        <authorList>
            <person name="Li X.Y."/>
            <person name="Fang X.M."/>
        </authorList>
    </citation>
    <scope>NUCLEOTIDE SEQUENCE [LARGE SCALE GENOMIC DNA]</scope>
    <source>
        <strain evidence="6 7">CPCC 100848</strain>
    </source>
</reference>
<protein>
    <recommendedName>
        <fullName evidence="4">Homoserine O-succinyltransferase</fullName>
        <shortName evidence="4">HST</shortName>
        <ecNumber evidence="4">2.3.1.46</ecNumber>
    </recommendedName>
    <alternativeName>
        <fullName evidence="4">Homoserine transsuccinylase</fullName>
        <shortName evidence="4">HTS</shortName>
    </alternativeName>
</protein>
<dbReference type="EC" id="2.3.1.46" evidence="4"/>
<comment type="similarity">
    <text evidence="4">Belongs to the AB hydrolase superfamily. MetX family.</text>
</comment>
<feature type="binding site" evidence="4">
    <location>
        <position position="352"/>
    </location>
    <ligand>
        <name>substrate</name>
    </ligand>
</feature>
<evidence type="ECO:0000256" key="3">
    <source>
        <dbReference type="ARBA" id="ARBA00023315"/>
    </source>
</evidence>
<dbReference type="Gene3D" id="1.10.1740.110">
    <property type="match status" value="1"/>
</dbReference>
<keyword evidence="7" id="KW-1185">Reference proteome</keyword>
<name>A0ABU6J6F7_9BURK</name>
<dbReference type="RefSeq" id="WP_326505498.1">
    <property type="nucleotide sequence ID" value="NZ_JAWIIV010000004.1"/>
</dbReference>
<dbReference type="SUPFAM" id="SSF53474">
    <property type="entry name" value="alpha/beta-Hydrolases"/>
    <property type="match status" value="1"/>
</dbReference>
<keyword evidence="1 4" id="KW-0808">Transferase</keyword>
<dbReference type="NCBIfam" id="TIGR01392">
    <property type="entry name" value="homoserO_Ac_trn"/>
    <property type="match status" value="1"/>
</dbReference>
<dbReference type="PANTHER" id="PTHR32268:SF11">
    <property type="entry name" value="HOMOSERINE O-ACETYLTRANSFERASE"/>
    <property type="match status" value="1"/>
</dbReference>
<comment type="caution">
    <text evidence="4">Lacks conserved residue(s) required for the propagation of feature annotation.</text>
</comment>
<organism evidence="6 7">
    <name type="scientific">Noviherbaspirillum album</name>
    <dbReference type="NCBI Taxonomy" id="3080276"/>
    <lineage>
        <taxon>Bacteria</taxon>
        <taxon>Pseudomonadati</taxon>
        <taxon>Pseudomonadota</taxon>
        <taxon>Betaproteobacteria</taxon>
        <taxon>Burkholderiales</taxon>
        <taxon>Oxalobacteraceae</taxon>
        <taxon>Noviherbaspirillum</taxon>
    </lineage>
</organism>
<evidence type="ECO:0000259" key="5">
    <source>
        <dbReference type="Pfam" id="PF00561"/>
    </source>
</evidence>
<feature type="active site" description="Nucleophile" evidence="4">
    <location>
        <position position="153"/>
    </location>
</feature>
<comment type="catalytic activity">
    <reaction evidence="4">
        <text>L-homoserine + succinyl-CoA = O-succinyl-L-homoserine + CoA</text>
        <dbReference type="Rhea" id="RHEA:22008"/>
        <dbReference type="ChEBI" id="CHEBI:57287"/>
        <dbReference type="ChEBI" id="CHEBI:57292"/>
        <dbReference type="ChEBI" id="CHEBI:57476"/>
        <dbReference type="ChEBI" id="CHEBI:57661"/>
        <dbReference type="EC" id="2.3.1.46"/>
    </reaction>
</comment>
<dbReference type="PANTHER" id="PTHR32268">
    <property type="entry name" value="HOMOSERINE O-ACETYLTRANSFERASE"/>
    <property type="match status" value="1"/>
</dbReference>
<dbReference type="Pfam" id="PF00561">
    <property type="entry name" value="Abhydrolase_1"/>
    <property type="match status" value="1"/>
</dbReference>
<dbReference type="Gene3D" id="3.40.50.1820">
    <property type="entry name" value="alpha/beta hydrolase"/>
    <property type="match status" value="1"/>
</dbReference>
<accession>A0ABU6J6F7</accession>
<comment type="subunit">
    <text evidence="4">Homodimer.</text>
</comment>
<dbReference type="HAMAP" id="MF_00296">
    <property type="entry name" value="MetX_acyltransf"/>
    <property type="match status" value="1"/>
</dbReference>
<feature type="site" description="Important for acyl-CoA specificity" evidence="4">
    <location>
        <position position="320"/>
    </location>
</feature>
<evidence type="ECO:0000256" key="2">
    <source>
        <dbReference type="ARBA" id="ARBA00023167"/>
    </source>
</evidence>
<dbReference type="EMBL" id="JAWIIV010000004">
    <property type="protein sequence ID" value="MEC4718769.1"/>
    <property type="molecule type" value="Genomic_DNA"/>
</dbReference>
<evidence type="ECO:0000313" key="7">
    <source>
        <dbReference type="Proteomes" id="UP001352263"/>
    </source>
</evidence>
<dbReference type="InterPro" id="IPR000073">
    <property type="entry name" value="AB_hydrolase_1"/>
</dbReference>
<feature type="active site" evidence="4">
    <location>
        <position position="318"/>
    </location>
</feature>
<dbReference type="NCBIfam" id="NF001209">
    <property type="entry name" value="PRK00175.1"/>
    <property type="match status" value="1"/>
</dbReference>
<dbReference type="InterPro" id="IPR029058">
    <property type="entry name" value="AB_hydrolase_fold"/>
</dbReference>
<evidence type="ECO:0000256" key="1">
    <source>
        <dbReference type="ARBA" id="ARBA00022679"/>
    </source>
</evidence>
<feature type="binding site" evidence="4">
    <location>
        <position position="223"/>
    </location>
    <ligand>
        <name>substrate</name>
    </ligand>
</feature>
<dbReference type="PIRSF" id="PIRSF000443">
    <property type="entry name" value="Homoser_Ac_trans"/>
    <property type="match status" value="1"/>
</dbReference>
<feature type="active site" evidence="4">
    <location>
        <position position="351"/>
    </location>
</feature>
<gene>
    <name evidence="4" type="primary">metXS</name>
    <name evidence="6" type="ORF">RY831_06405</name>
</gene>